<proteinExistence type="predicted"/>
<feature type="compositionally biased region" description="Basic and acidic residues" evidence="1">
    <location>
        <begin position="249"/>
        <end position="258"/>
    </location>
</feature>
<evidence type="ECO:0000259" key="2">
    <source>
        <dbReference type="Pfam" id="PF12802"/>
    </source>
</evidence>
<dbReference type="InterPro" id="IPR011991">
    <property type="entry name" value="ArsR-like_HTH"/>
</dbReference>
<feature type="region of interest" description="Disordered" evidence="1">
    <location>
        <begin position="235"/>
        <end position="294"/>
    </location>
</feature>
<dbReference type="InterPro" id="IPR051917">
    <property type="entry name" value="Transposase-Integrase"/>
</dbReference>
<dbReference type="PANTHER" id="PTHR10948:SF23">
    <property type="entry name" value="TRANSPOSASE INSI FOR INSERTION SEQUENCE ELEMENT IS30A-RELATED"/>
    <property type="match status" value="1"/>
</dbReference>
<sequence>MPGERLTRQDRREIAAGLRDRQTYAAIARRLGRPTSTITREVMRNGGPADYHADRAHQAGKRVVRRRTTAKPAAPSPDGAGLAGRDPRTVENATAHITELFIQSGLQQMAARVLAALLTTDSGSLTSADLVRRLSVSPAAISKAVGLLEAMGIIHRRRDPRSRAERYVIGDDVWFQAIMASTRIDTRIAAASARSAQALGPATPAGARLENLSRFLRHVTEDLVRSAEHWRQVYFPGPPAGGRTASPCRPDEEGREAEPGEPDGGGPVVAGGQAAPPVGLGEAALDGRGPCDCG</sequence>
<reference evidence="4 5" key="1">
    <citation type="submission" date="2016-12" db="EMBL/GenBank/DDBJ databases">
        <title>Genome Mining:The Detection of Biosynthetic Gene Clusters to Aid in the Expression of Curamycin A produced by Streptomyces sp. strain CZA14.</title>
        <authorList>
            <person name="Durrell K.A."/>
            <person name="Kirby B.M."/>
            <person name="Khan W."/>
            <person name="Mthethwa T."/>
            <person name="Le Roes-Hill M."/>
        </authorList>
    </citation>
    <scope>NUCLEOTIDE SEQUENCE [LARGE SCALE GENOMIC DNA]</scope>
    <source>
        <strain evidence="4 5">CZA14</strain>
    </source>
</reference>
<gene>
    <name evidence="4" type="ORF">OQI_17245</name>
</gene>
<feature type="domain" description="Transposase IS30-like HTH" evidence="3">
    <location>
        <begin position="4"/>
        <end position="45"/>
    </location>
</feature>
<keyword evidence="5" id="KW-1185">Reference proteome</keyword>
<feature type="region of interest" description="Disordered" evidence="1">
    <location>
        <begin position="44"/>
        <end position="86"/>
    </location>
</feature>
<dbReference type="RefSeq" id="WP_086170240.1">
    <property type="nucleotide sequence ID" value="NZ_MRYD01000083.1"/>
</dbReference>
<dbReference type="Gene3D" id="1.10.10.10">
    <property type="entry name" value="Winged helix-like DNA-binding domain superfamily/Winged helix DNA-binding domain"/>
    <property type="match status" value="1"/>
</dbReference>
<dbReference type="InterPro" id="IPR000835">
    <property type="entry name" value="HTH_MarR-typ"/>
</dbReference>
<dbReference type="PANTHER" id="PTHR10948">
    <property type="entry name" value="TRANSPOSASE"/>
    <property type="match status" value="1"/>
</dbReference>
<dbReference type="SUPFAM" id="SSF46785">
    <property type="entry name" value="Winged helix' DNA-binding domain"/>
    <property type="match status" value="1"/>
</dbReference>
<evidence type="ECO:0000259" key="3">
    <source>
        <dbReference type="Pfam" id="PF13936"/>
    </source>
</evidence>
<feature type="compositionally biased region" description="Low complexity" evidence="1">
    <location>
        <begin position="270"/>
        <end position="281"/>
    </location>
</feature>
<comment type="caution">
    <text evidence="4">The sequence shown here is derived from an EMBL/GenBank/DDBJ whole genome shotgun (WGS) entry which is preliminary data.</text>
</comment>
<dbReference type="Proteomes" id="UP000194266">
    <property type="component" value="Unassembled WGS sequence"/>
</dbReference>
<name>A0ABX3YH52_9ACTN</name>
<accession>A0ABX3YH52</accession>
<feature type="compositionally biased region" description="Basic residues" evidence="1">
    <location>
        <begin position="58"/>
        <end position="69"/>
    </location>
</feature>
<dbReference type="InterPro" id="IPR036388">
    <property type="entry name" value="WH-like_DNA-bd_sf"/>
</dbReference>
<evidence type="ECO:0000313" key="4">
    <source>
        <dbReference type="EMBL" id="OSZ59245.1"/>
    </source>
</evidence>
<organism evidence="4 5">
    <name type="scientific">Streptomyces pharetrae CZA14</name>
    <dbReference type="NCBI Taxonomy" id="1144883"/>
    <lineage>
        <taxon>Bacteria</taxon>
        <taxon>Bacillati</taxon>
        <taxon>Actinomycetota</taxon>
        <taxon>Actinomycetes</taxon>
        <taxon>Kitasatosporales</taxon>
        <taxon>Streptomycetaceae</taxon>
        <taxon>Streptomyces</taxon>
    </lineage>
</organism>
<dbReference type="EMBL" id="MRYD01000083">
    <property type="protein sequence ID" value="OSZ59245.1"/>
    <property type="molecule type" value="Genomic_DNA"/>
</dbReference>
<dbReference type="Pfam" id="PF13936">
    <property type="entry name" value="HTH_38"/>
    <property type="match status" value="1"/>
</dbReference>
<feature type="domain" description="HTH marR-type" evidence="2">
    <location>
        <begin position="104"/>
        <end position="162"/>
    </location>
</feature>
<dbReference type="InterPro" id="IPR036390">
    <property type="entry name" value="WH_DNA-bd_sf"/>
</dbReference>
<dbReference type="InterPro" id="IPR025246">
    <property type="entry name" value="IS30-like_HTH"/>
</dbReference>
<protein>
    <submittedName>
        <fullName evidence="4">MarR family transcriptional regulator</fullName>
    </submittedName>
</protein>
<evidence type="ECO:0000313" key="5">
    <source>
        <dbReference type="Proteomes" id="UP000194266"/>
    </source>
</evidence>
<dbReference type="Pfam" id="PF12802">
    <property type="entry name" value="MarR_2"/>
    <property type="match status" value="1"/>
</dbReference>
<dbReference type="CDD" id="cd00090">
    <property type="entry name" value="HTH_ARSR"/>
    <property type="match status" value="1"/>
</dbReference>
<evidence type="ECO:0000256" key="1">
    <source>
        <dbReference type="SAM" id="MobiDB-lite"/>
    </source>
</evidence>